<organism evidence="2 3">
    <name type="scientific">Paramarasmius palmivorus</name>
    <dbReference type="NCBI Taxonomy" id="297713"/>
    <lineage>
        <taxon>Eukaryota</taxon>
        <taxon>Fungi</taxon>
        <taxon>Dikarya</taxon>
        <taxon>Basidiomycota</taxon>
        <taxon>Agaricomycotina</taxon>
        <taxon>Agaricomycetes</taxon>
        <taxon>Agaricomycetidae</taxon>
        <taxon>Agaricales</taxon>
        <taxon>Marasmiineae</taxon>
        <taxon>Marasmiaceae</taxon>
        <taxon>Paramarasmius</taxon>
    </lineage>
</organism>
<reference evidence="2 3" key="1">
    <citation type="submission" date="2024-01" db="EMBL/GenBank/DDBJ databases">
        <title>A draft genome for a cacao thread blight-causing isolate of Paramarasmius palmivorus.</title>
        <authorList>
            <person name="Baruah I.K."/>
            <person name="Bukari Y."/>
            <person name="Amoako-Attah I."/>
            <person name="Meinhardt L.W."/>
            <person name="Bailey B.A."/>
            <person name="Cohen S.P."/>
        </authorList>
    </citation>
    <scope>NUCLEOTIDE SEQUENCE [LARGE SCALE GENOMIC DNA]</scope>
    <source>
        <strain evidence="2 3">GH-12</strain>
    </source>
</reference>
<comment type="caution">
    <text evidence="2">The sequence shown here is derived from an EMBL/GenBank/DDBJ whole genome shotgun (WGS) entry which is preliminary data.</text>
</comment>
<keyword evidence="1" id="KW-0472">Membrane</keyword>
<feature type="transmembrane region" description="Helical" evidence="1">
    <location>
        <begin position="318"/>
        <end position="339"/>
    </location>
</feature>
<feature type="transmembrane region" description="Helical" evidence="1">
    <location>
        <begin position="140"/>
        <end position="161"/>
    </location>
</feature>
<proteinExistence type="predicted"/>
<name>A0AAW0BVU7_9AGAR</name>
<dbReference type="Proteomes" id="UP001383192">
    <property type="component" value="Unassembled WGS sequence"/>
</dbReference>
<feature type="transmembrane region" description="Helical" evidence="1">
    <location>
        <begin position="284"/>
        <end position="306"/>
    </location>
</feature>
<feature type="transmembrane region" description="Helical" evidence="1">
    <location>
        <begin position="380"/>
        <end position="403"/>
    </location>
</feature>
<protein>
    <submittedName>
        <fullName evidence="2">Uncharacterized protein</fullName>
    </submittedName>
</protein>
<keyword evidence="1" id="KW-0812">Transmembrane</keyword>
<sequence length="424" mass="48822">MGGLALYDEDEYVCHLWDRNAFNDIIVVSEGDKEQNVESQGPNGRDTKLATLIVNGRPFKGDTKSFKSSVQQLIVGKHIHEKQRYSCLLEFLLAKGHIRITEEEIKDKGHADALTKTIAITQTTWFILQCSARAVQGLDVTALEVFTFAFAVLNFVTYFLWWNKPLRVRHPVRVYWRPQPPKLRDQIGETPPWYRRLWKGLSAAMPMLYKECAQGFDAVSEYIAKDFKYLAETKNLRPLKCPFGIGLLFYPIVSLYTRFEEFMIGYDSDELRYLFSSRLDKDPLGIHITAFMVAVIFGAIQCIPWFFPFPTPVERLTWTIIAVVMLAGPVAFGTLYLFIRCLISKWMERQLGNSEWTRAILKKVKIWKDQKRSTHLLKVLAIYWTVAYVAGRSALIVLALLALRGLSRQGYEAVEWNAFFPHIG</sequence>
<gene>
    <name evidence="2" type="ORF">VNI00_013950</name>
</gene>
<evidence type="ECO:0000313" key="2">
    <source>
        <dbReference type="EMBL" id="KAK7030842.1"/>
    </source>
</evidence>
<evidence type="ECO:0000313" key="3">
    <source>
        <dbReference type="Proteomes" id="UP001383192"/>
    </source>
</evidence>
<dbReference type="PANTHER" id="PTHR35043">
    <property type="entry name" value="TRANSCRIPTION FACTOR DOMAIN-CONTAINING PROTEIN"/>
    <property type="match status" value="1"/>
</dbReference>
<accession>A0AAW0BVU7</accession>
<evidence type="ECO:0000256" key="1">
    <source>
        <dbReference type="SAM" id="Phobius"/>
    </source>
</evidence>
<dbReference type="PANTHER" id="PTHR35043:SF7">
    <property type="entry name" value="TRANSCRIPTION FACTOR DOMAIN-CONTAINING PROTEIN"/>
    <property type="match status" value="1"/>
</dbReference>
<keyword evidence="1" id="KW-1133">Transmembrane helix</keyword>
<dbReference type="EMBL" id="JAYKXP010000074">
    <property type="protein sequence ID" value="KAK7030842.1"/>
    <property type="molecule type" value="Genomic_DNA"/>
</dbReference>
<keyword evidence="3" id="KW-1185">Reference proteome</keyword>
<dbReference type="AlphaFoldDB" id="A0AAW0BVU7"/>